<evidence type="ECO:0000259" key="7">
    <source>
        <dbReference type="Pfam" id="PF21981"/>
    </source>
</evidence>
<proteinExistence type="inferred from homology"/>
<dbReference type="Gene3D" id="1.10.10.10">
    <property type="entry name" value="Winged helix-like DNA-binding domain superfamily/Winged helix DNA-binding domain"/>
    <property type="match status" value="3"/>
</dbReference>
<evidence type="ECO:0000256" key="5">
    <source>
        <dbReference type="HAMAP-Rule" id="MF_01114"/>
    </source>
</evidence>
<evidence type="ECO:0000313" key="8">
    <source>
        <dbReference type="EMBL" id="GAA4933144.1"/>
    </source>
</evidence>
<reference evidence="9" key="1">
    <citation type="journal article" date="2019" name="Int. J. Syst. Evol. Microbiol.">
        <title>The Global Catalogue of Microorganisms (GCM) 10K type strain sequencing project: providing services to taxonomists for standard genome sequencing and annotation.</title>
        <authorList>
            <consortium name="The Broad Institute Genomics Platform"/>
            <consortium name="The Broad Institute Genome Sequencing Center for Infectious Disease"/>
            <person name="Wu L."/>
            <person name="Ma J."/>
        </authorList>
    </citation>
    <scope>NUCLEOTIDE SEQUENCE [LARGE SCALE GENOMIC DNA]</scope>
    <source>
        <strain evidence="9">JCM 19134</strain>
    </source>
</reference>
<evidence type="ECO:0000256" key="4">
    <source>
        <dbReference type="ARBA" id="ARBA00022490"/>
    </source>
</evidence>
<evidence type="ECO:0000256" key="3">
    <source>
        <dbReference type="ARBA" id="ARBA00018111"/>
    </source>
</evidence>
<evidence type="ECO:0000256" key="1">
    <source>
        <dbReference type="ARBA" id="ARBA00004496"/>
    </source>
</evidence>
<dbReference type="InterPro" id="IPR053924">
    <property type="entry name" value="RecX_HTH_2nd"/>
</dbReference>
<evidence type="ECO:0000256" key="2">
    <source>
        <dbReference type="ARBA" id="ARBA00009695"/>
    </source>
</evidence>
<dbReference type="PANTHER" id="PTHR33602">
    <property type="entry name" value="REGULATORY PROTEIN RECX FAMILY PROTEIN"/>
    <property type="match status" value="1"/>
</dbReference>
<dbReference type="PANTHER" id="PTHR33602:SF1">
    <property type="entry name" value="REGULATORY PROTEIN RECX FAMILY PROTEIN"/>
    <property type="match status" value="1"/>
</dbReference>
<organism evidence="8 9">
    <name type="scientific">Halioxenophilus aromaticivorans</name>
    <dbReference type="NCBI Taxonomy" id="1306992"/>
    <lineage>
        <taxon>Bacteria</taxon>
        <taxon>Pseudomonadati</taxon>
        <taxon>Pseudomonadota</taxon>
        <taxon>Gammaproteobacteria</taxon>
        <taxon>Alteromonadales</taxon>
        <taxon>Alteromonadaceae</taxon>
        <taxon>Halioxenophilus</taxon>
    </lineage>
</organism>
<dbReference type="AlphaFoldDB" id="A0AAV3TXV2"/>
<comment type="similarity">
    <text evidence="2 5">Belongs to the RecX family.</text>
</comment>
<dbReference type="InterPro" id="IPR053925">
    <property type="entry name" value="RecX_HTH_3rd"/>
</dbReference>
<evidence type="ECO:0000259" key="6">
    <source>
        <dbReference type="Pfam" id="PF02631"/>
    </source>
</evidence>
<feature type="domain" description="RecX third three-helical" evidence="7">
    <location>
        <begin position="123"/>
        <end position="167"/>
    </location>
</feature>
<dbReference type="GO" id="GO:0005737">
    <property type="term" value="C:cytoplasm"/>
    <property type="evidence" value="ECO:0007669"/>
    <property type="project" value="UniProtKB-SubCell"/>
</dbReference>
<comment type="caution">
    <text evidence="8">The sequence shown here is derived from an EMBL/GenBank/DDBJ whole genome shotgun (WGS) entry which is preliminary data.</text>
</comment>
<dbReference type="Proteomes" id="UP001409585">
    <property type="component" value="Unassembled WGS sequence"/>
</dbReference>
<dbReference type="InterPro" id="IPR003783">
    <property type="entry name" value="Regulatory_RecX"/>
</dbReference>
<comment type="subcellular location">
    <subcellularLocation>
        <location evidence="1 5">Cytoplasm</location>
    </subcellularLocation>
</comment>
<dbReference type="GO" id="GO:0006282">
    <property type="term" value="P:regulation of DNA repair"/>
    <property type="evidence" value="ECO:0007669"/>
    <property type="project" value="UniProtKB-UniRule"/>
</dbReference>
<keyword evidence="4 5" id="KW-0963">Cytoplasm</keyword>
<dbReference type="EMBL" id="BAABLX010000007">
    <property type="protein sequence ID" value="GAA4933144.1"/>
    <property type="molecule type" value="Genomic_DNA"/>
</dbReference>
<evidence type="ECO:0000313" key="9">
    <source>
        <dbReference type="Proteomes" id="UP001409585"/>
    </source>
</evidence>
<dbReference type="RefSeq" id="WP_345417193.1">
    <property type="nucleotide sequence ID" value="NZ_AP031496.1"/>
</dbReference>
<name>A0AAV3TXV2_9ALTE</name>
<sequence>MASHDVNNQDLKTSTLKYDAVKTKVRNYAVGLLAKRDYATEELQSKLARKFSEELQSTGQDIFADSVAWLIELGYLNDAKYCAMFIRSSVAKGRGRRRIEQELKQKRLPQTLVADALAQCQVDWYEHAYECLRRKFKTLPEDAKEKAKVIRYLQYRGFLPDEIFCALDQWQESLEQEC</sequence>
<dbReference type="HAMAP" id="MF_01114">
    <property type="entry name" value="RecX"/>
    <property type="match status" value="1"/>
</dbReference>
<gene>
    <name evidence="5 8" type="primary">recX</name>
    <name evidence="8" type="ORF">GCM10025791_07200</name>
</gene>
<comment type="function">
    <text evidence="5">Modulates RecA activity.</text>
</comment>
<dbReference type="Pfam" id="PF02631">
    <property type="entry name" value="RecX_HTH2"/>
    <property type="match status" value="1"/>
</dbReference>
<accession>A0AAV3TXV2</accession>
<keyword evidence="9" id="KW-1185">Reference proteome</keyword>
<dbReference type="InterPro" id="IPR036388">
    <property type="entry name" value="WH-like_DNA-bd_sf"/>
</dbReference>
<dbReference type="Pfam" id="PF21981">
    <property type="entry name" value="RecX_HTH3"/>
    <property type="match status" value="1"/>
</dbReference>
<protein>
    <recommendedName>
        <fullName evidence="3 5">Regulatory protein RecX</fullName>
    </recommendedName>
</protein>
<feature type="domain" description="RecX second three-helical" evidence="6">
    <location>
        <begin position="77"/>
        <end position="117"/>
    </location>
</feature>